<dbReference type="PANTHER" id="PTHR33375:SF1">
    <property type="entry name" value="CHROMOSOME-PARTITIONING PROTEIN PARB-RELATED"/>
    <property type="match status" value="1"/>
</dbReference>
<dbReference type="EMBL" id="JACHBW010000002">
    <property type="protein sequence ID" value="MBB6101226.1"/>
    <property type="molecule type" value="Genomic_DNA"/>
</dbReference>
<dbReference type="InterPro" id="IPR050336">
    <property type="entry name" value="Chromosome_partition/occlusion"/>
</dbReference>
<feature type="domain" description="ParB-like N-terminal" evidence="1">
    <location>
        <begin position="20"/>
        <end position="111"/>
    </location>
</feature>
<dbReference type="SUPFAM" id="SSF110849">
    <property type="entry name" value="ParB/Sulfiredoxin"/>
    <property type="match status" value="1"/>
</dbReference>
<dbReference type="InterPro" id="IPR011111">
    <property type="entry name" value="Plasmid_RepB"/>
</dbReference>
<evidence type="ECO:0000313" key="2">
    <source>
        <dbReference type="EMBL" id="MBB6101226.1"/>
    </source>
</evidence>
<dbReference type="SUPFAM" id="SSF109709">
    <property type="entry name" value="KorB DNA-binding domain-like"/>
    <property type="match status" value="1"/>
</dbReference>
<dbReference type="InterPro" id="IPR036086">
    <property type="entry name" value="ParB/Sulfiredoxin_sf"/>
</dbReference>
<evidence type="ECO:0000259" key="1">
    <source>
        <dbReference type="SMART" id="SM00470"/>
    </source>
</evidence>
<dbReference type="Proteomes" id="UP000571554">
    <property type="component" value="Unassembled WGS sequence"/>
</dbReference>
<dbReference type="GO" id="GO:0007059">
    <property type="term" value="P:chromosome segregation"/>
    <property type="evidence" value="ECO:0007669"/>
    <property type="project" value="TreeGrafter"/>
</dbReference>
<keyword evidence="3" id="KW-1185">Reference proteome</keyword>
<protein>
    <submittedName>
        <fullName evidence="2">ParB family chromosome partitioning protein</fullName>
    </submittedName>
</protein>
<dbReference type="Pfam" id="PF02195">
    <property type="entry name" value="ParB_N"/>
    <property type="match status" value="1"/>
</dbReference>
<comment type="caution">
    <text evidence="2">The sequence shown here is derived from an EMBL/GenBank/DDBJ whole genome shotgun (WGS) entry which is preliminary data.</text>
</comment>
<proteinExistence type="predicted"/>
<evidence type="ECO:0000313" key="3">
    <source>
        <dbReference type="Proteomes" id="UP000571554"/>
    </source>
</evidence>
<dbReference type="AlphaFoldDB" id="A0A7W9TV51"/>
<dbReference type="Pfam" id="PF07506">
    <property type="entry name" value="RepB"/>
    <property type="match status" value="1"/>
</dbReference>
<dbReference type="SMART" id="SM00470">
    <property type="entry name" value="ParB"/>
    <property type="match status" value="1"/>
</dbReference>
<sequence>MDGSSENSKAASFSPSTRITLISSDRLRVLNPRTRNALFFSQLVENIAMVGLKRPISVARGGSDDEGDWYEVLCGQGRFEALKHLGETMIPCCIFDAPQVDRYLISLTENIARRRHTTEELLSGIQVLRSRGYNSEQIARKTNLDASYITSILHLLDNGEQRLVRAVEKRVVPIWLAVEISRASSEDVQKALLEAYEQGTLKGEQLLRVRKLISKREALGKTYYPKPTSVRDDEKPTPQKLLRIYKTEVRRQQLNIQKARIQEERLLLITSAMRRFLSDDHFRTLLRAERIVDIPEAIARRIPPEMLP</sequence>
<dbReference type="Gene3D" id="3.90.1530.30">
    <property type="match status" value="1"/>
</dbReference>
<name>A0A7W9TV51_9BURK</name>
<dbReference type="Gene3D" id="1.10.10.2830">
    <property type="match status" value="1"/>
</dbReference>
<dbReference type="GO" id="GO:0005694">
    <property type="term" value="C:chromosome"/>
    <property type="evidence" value="ECO:0007669"/>
    <property type="project" value="TreeGrafter"/>
</dbReference>
<dbReference type="PANTHER" id="PTHR33375">
    <property type="entry name" value="CHROMOSOME-PARTITIONING PROTEIN PARB-RELATED"/>
    <property type="match status" value="1"/>
</dbReference>
<gene>
    <name evidence="2" type="ORF">F4827_001052</name>
</gene>
<accession>A0A7W9TV51</accession>
<reference evidence="2 3" key="1">
    <citation type="submission" date="2020-08" db="EMBL/GenBank/DDBJ databases">
        <title>Above-ground endophytic microbial communities from plants in different locations in the United States.</title>
        <authorList>
            <person name="Frank C."/>
        </authorList>
    </citation>
    <scope>NUCLEOTIDE SEQUENCE [LARGE SCALE GENOMIC DNA]</scope>
    <source>
        <strain evidence="2 3">WP4_2_2</strain>
    </source>
</reference>
<dbReference type="RefSeq" id="WP_183722446.1">
    <property type="nucleotide sequence ID" value="NZ_JACHBW010000002.1"/>
</dbReference>
<dbReference type="InterPro" id="IPR003115">
    <property type="entry name" value="ParB_N"/>
</dbReference>
<organism evidence="2 3">
    <name type="scientific">Paraburkholderia bannensis</name>
    <dbReference type="NCBI Taxonomy" id="765414"/>
    <lineage>
        <taxon>Bacteria</taxon>
        <taxon>Pseudomonadati</taxon>
        <taxon>Pseudomonadota</taxon>
        <taxon>Betaproteobacteria</taxon>
        <taxon>Burkholderiales</taxon>
        <taxon>Burkholderiaceae</taxon>
        <taxon>Paraburkholderia</taxon>
    </lineage>
</organism>